<keyword evidence="8" id="KW-1185">Reference proteome</keyword>
<keyword evidence="5" id="KW-0472">Membrane</keyword>
<dbReference type="EMBL" id="CP046400">
    <property type="protein sequence ID" value="QGY38714.1"/>
    <property type="molecule type" value="Genomic_DNA"/>
</dbReference>
<evidence type="ECO:0000259" key="6">
    <source>
        <dbReference type="SMART" id="SM01049"/>
    </source>
</evidence>
<evidence type="ECO:0000256" key="4">
    <source>
        <dbReference type="ARBA" id="ARBA00022989"/>
    </source>
</evidence>
<evidence type="ECO:0000256" key="2">
    <source>
        <dbReference type="ARBA" id="ARBA00022475"/>
    </source>
</evidence>
<reference evidence="7 8" key="1">
    <citation type="submission" date="2019-11" db="EMBL/GenBank/DDBJ databases">
        <authorList>
            <person name="Zheng R.K."/>
            <person name="Sun C.M."/>
        </authorList>
    </citation>
    <scope>NUCLEOTIDE SEQUENCE [LARGE SCALE GENOMIC DNA]</scope>
    <source>
        <strain evidence="7 8">SRB007</strain>
    </source>
</reference>
<comment type="subcellular location">
    <subcellularLocation>
        <location evidence="1">Cell membrane</location>
        <topology evidence="1">Multi-pass membrane protein</topology>
    </subcellularLocation>
</comment>
<dbReference type="SMART" id="SM01049">
    <property type="entry name" value="Cache_2"/>
    <property type="match status" value="1"/>
</dbReference>
<dbReference type="GO" id="GO:0005886">
    <property type="term" value="C:plasma membrane"/>
    <property type="evidence" value="ECO:0007669"/>
    <property type="project" value="UniProtKB-SubCell"/>
</dbReference>
<evidence type="ECO:0000256" key="5">
    <source>
        <dbReference type="ARBA" id="ARBA00023136"/>
    </source>
</evidence>
<dbReference type="KEGG" id="psel:GM415_00685"/>
<keyword evidence="3" id="KW-0812">Transmembrane</keyword>
<dbReference type="InterPro" id="IPR033480">
    <property type="entry name" value="sCache_2"/>
</dbReference>
<protein>
    <submittedName>
        <fullName evidence="7">Sodium:calcium antiporter</fullName>
    </submittedName>
</protein>
<evidence type="ECO:0000256" key="3">
    <source>
        <dbReference type="ARBA" id="ARBA00022692"/>
    </source>
</evidence>
<dbReference type="Proteomes" id="UP000428328">
    <property type="component" value="Chromosome"/>
</dbReference>
<keyword evidence="4" id="KW-1133">Transmembrane helix</keyword>
<keyword evidence="2" id="KW-1003">Cell membrane</keyword>
<evidence type="ECO:0000256" key="1">
    <source>
        <dbReference type="ARBA" id="ARBA00004651"/>
    </source>
</evidence>
<evidence type="ECO:0000313" key="8">
    <source>
        <dbReference type="Proteomes" id="UP000428328"/>
    </source>
</evidence>
<name>A0A6I6JM04_9BACT</name>
<gene>
    <name evidence="7" type="ORF">GM415_00685</name>
</gene>
<feature type="domain" description="Single Cache" evidence="6">
    <location>
        <begin position="22"/>
        <end position="117"/>
    </location>
</feature>
<dbReference type="Pfam" id="PF08269">
    <property type="entry name" value="dCache_2"/>
    <property type="match status" value="1"/>
</dbReference>
<evidence type="ECO:0000313" key="7">
    <source>
        <dbReference type="EMBL" id="QGY38714.1"/>
    </source>
</evidence>
<sequence>MLRPVNGRMLVIAVLVMLLAAAGTMYAGDNALRKDAVYMVHSTALGLGGLLSKVEDRETQLILLKEFVHKSRFFPKDCGYFFIINREGVCLAHGTQPEMEGKTILHTKDIEGAPLTQRMIEEAETGGGFFEYMWQKPGSKKAFRKLGYVEPIPGTPYIIGTGVYFPTPW</sequence>
<dbReference type="InterPro" id="IPR004010">
    <property type="entry name" value="Double_Cache_2"/>
</dbReference>
<dbReference type="Gene3D" id="3.30.450.20">
    <property type="entry name" value="PAS domain"/>
    <property type="match status" value="1"/>
</dbReference>
<organism evidence="7 8">
    <name type="scientific">Pseudodesulfovibrio cashew</name>
    <dbReference type="NCBI Taxonomy" id="2678688"/>
    <lineage>
        <taxon>Bacteria</taxon>
        <taxon>Pseudomonadati</taxon>
        <taxon>Thermodesulfobacteriota</taxon>
        <taxon>Desulfovibrionia</taxon>
        <taxon>Desulfovibrionales</taxon>
        <taxon>Desulfovibrionaceae</taxon>
    </lineage>
</organism>
<dbReference type="AlphaFoldDB" id="A0A6I6JM04"/>
<proteinExistence type="predicted"/>
<accession>A0A6I6JM04</accession>